<dbReference type="SUPFAM" id="SSF47240">
    <property type="entry name" value="Ferritin-like"/>
    <property type="match status" value="1"/>
</dbReference>
<dbReference type="Proteomes" id="UP000567922">
    <property type="component" value="Unassembled WGS sequence"/>
</dbReference>
<accession>A0A839RGD4</accession>
<dbReference type="RefSeq" id="WP_064440676.1">
    <property type="nucleotide sequence ID" value="NZ_BDDI01000009.1"/>
</dbReference>
<evidence type="ECO:0000313" key="3">
    <source>
        <dbReference type="Proteomes" id="UP000567922"/>
    </source>
</evidence>
<evidence type="ECO:0000259" key="1">
    <source>
        <dbReference type="Pfam" id="PF13794"/>
    </source>
</evidence>
<comment type="caution">
    <text evidence="2">The sequence shown here is derived from an EMBL/GenBank/DDBJ whole genome shotgun (WGS) entry which is preliminary data.</text>
</comment>
<feature type="domain" description="Ferritin-like" evidence="1">
    <location>
        <begin position="10"/>
        <end position="187"/>
    </location>
</feature>
<dbReference type="OrthoDB" id="3728083at2"/>
<dbReference type="Gene3D" id="1.20.1260.10">
    <property type="match status" value="1"/>
</dbReference>
<dbReference type="EMBL" id="JACHWS010000001">
    <property type="protein sequence ID" value="MBB3035665.1"/>
    <property type="molecule type" value="Genomic_DNA"/>
</dbReference>
<gene>
    <name evidence="2" type="ORF">FHU29_000099</name>
</gene>
<dbReference type="Pfam" id="PF13794">
    <property type="entry name" value="MiaE_2"/>
    <property type="match status" value="1"/>
</dbReference>
<evidence type="ECO:0000313" key="2">
    <source>
        <dbReference type="EMBL" id="MBB3035665.1"/>
    </source>
</evidence>
<protein>
    <submittedName>
        <fullName evidence="2">1,2-phenylacetyl-CoA epoxidase catalytic subunit</fullName>
    </submittedName>
</protein>
<dbReference type="InterPro" id="IPR009078">
    <property type="entry name" value="Ferritin-like_SF"/>
</dbReference>
<sequence>MGSVTSDHPGIIELYGALACGEITAFYRLADEAKFAPHLYGRVAIARMAGSEMRHYELLHSAITERGRDPFEVMAPFIDVLDAYHRSTTPSTWPETLVKAYIGDGIAADFYLEISSAFPSDVAAVVQGVLAETHHSEFVKDEVRSIVDGDTIAADRLRLWARRLFGEALTQAQFVLGQRDDLAELVLSASGDLNHIATLFDSMQAKHDERMKLLGL</sequence>
<dbReference type="AlphaFoldDB" id="A0A839RGD4"/>
<organism evidence="2 3">
    <name type="scientific">Hoyosella altamirensis</name>
    <dbReference type="NCBI Taxonomy" id="616997"/>
    <lineage>
        <taxon>Bacteria</taxon>
        <taxon>Bacillati</taxon>
        <taxon>Actinomycetota</taxon>
        <taxon>Actinomycetes</taxon>
        <taxon>Mycobacteriales</taxon>
        <taxon>Hoyosellaceae</taxon>
        <taxon>Hoyosella</taxon>
    </lineage>
</organism>
<dbReference type="InterPro" id="IPR012347">
    <property type="entry name" value="Ferritin-like"/>
</dbReference>
<proteinExistence type="predicted"/>
<dbReference type="CDD" id="cd00657">
    <property type="entry name" value="Ferritin_like"/>
    <property type="match status" value="1"/>
</dbReference>
<dbReference type="InterPro" id="IPR059125">
    <property type="entry name" value="Ferritin_actino"/>
</dbReference>
<keyword evidence="3" id="KW-1185">Reference proteome</keyword>
<reference evidence="2 3" key="1">
    <citation type="submission" date="2020-08" db="EMBL/GenBank/DDBJ databases">
        <title>Sequencing the genomes of 1000 actinobacteria strains.</title>
        <authorList>
            <person name="Klenk H.-P."/>
        </authorList>
    </citation>
    <scope>NUCLEOTIDE SEQUENCE [LARGE SCALE GENOMIC DNA]</scope>
    <source>
        <strain evidence="2 3">DSM 45258</strain>
    </source>
</reference>
<name>A0A839RGD4_9ACTN</name>